<accession>A0A1C6SJM3</accession>
<dbReference type="PANTHER" id="PTHR11811">
    <property type="entry name" value="6-PHOSPHOGLUCONATE DEHYDROGENASE"/>
    <property type="match status" value="1"/>
</dbReference>
<dbReference type="PROSITE" id="PS00461">
    <property type="entry name" value="6PGD"/>
    <property type="match status" value="1"/>
</dbReference>
<evidence type="ECO:0000256" key="1">
    <source>
        <dbReference type="ARBA" id="ARBA00008419"/>
    </source>
</evidence>
<organism evidence="9 10">
    <name type="scientific">Micromonospora pallida</name>
    <dbReference type="NCBI Taxonomy" id="145854"/>
    <lineage>
        <taxon>Bacteria</taxon>
        <taxon>Bacillati</taxon>
        <taxon>Actinomycetota</taxon>
        <taxon>Actinomycetes</taxon>
        <taxon>Micromonosporales</taxon>
        <taxon>Micromonosporaceae</taxon>
        <taxon>Micromonospora</taxon>
    </lineage>
</organism>
<dbReference type="STRING" id="145854.GA0074692_2756"/>
<dbReference type="OrthoDB" id="9804542at2"/>
<evidence type="ECO:0000313" key="9">
    <source>
        <dbReference type="EMBL" id="SCL29593.1"/>
    </source>
</evidence>
<evidence type="ECO:0000256" key="2">
    <source>
        <dbReference type="ARBA" id="ARBA00011738"/>
    </source>
</evidence>
<keyword evidence="4" id="KW-0560">Oxidoreductase</keyword>
<dbReference type="InterPro" id="IPR006114">
    <property type="entry name" value="6PGDH_C"/>
</dbReference>
<dbReference type="Gene3D" id="1.10.1040.10">
    <property type="entry name" value="N-(1-d-carboxylethyl)-l-norvaline Dehydrogenase, domain 2"/>
    <property type="match status" value="1"/>
</dbReference>
<sequence length="271" mass="29155">MGLGRTPPELAAIFRDWNTGDLESFLIGITAEVLDHADSTTGRPFVDVVRDQAGQKGTGRWSVQTALDLGVPVSGMAEAVFARALSGDVERRSAGQALPGPAVPVAVDDAAQFTEDIRHALYASKLVAYAQGFDVIRAANAEYGWTTDLGAVAALWRGGCIIRARLLDRVREAYDRHDDLPSLLVDTHFRDALTVAQSGWRRVIATAAGLGVPAPGFGSALAYYDGLRSPRLPAALVQGQRDLFGAHTYQRVDRAGTFHVDWSGNRDERAV</sequence>
<dbReference type="InterPro" id="IPR008927">
    <property type="entry name" value="6-PGluconate_DH-like_C_sf"/>
</dbReference>
<keyword evidence="5" id="KW-0311">Gluconate utilization</keyword>
<dbReference type="GO" id="GO:0019521">
    <property type="term" value="P:D-gluconate metabolic process"/>
    <property type="evidence" value="ECO:0007669"/>
    <property type="project" value="UniProtKB-KW"/>
</dbReference>
<evidence type="ECO:0000313" key="10">
    <source>
        <dbReference type="Proteomes" id="UP000198959"/>
    </source>
</evidence>
<proteinExistence type="inferred from homology"/>
<name>A0A1C6SJM3_9ACTN</name>
<evidence type="ECO:0000256" key="5">
    <source>
        <dbReference type="ARBA" id="ARBA00023064"/>
    </source>
</evidence>
<evidence type="ECO:0000256" key="3">
    <source>
        <dbReference type="ARBA" id="ARBA00022857"/>
    </source>
</evidence>
<keyword evidence="3" id="KW-0521">NADP</keyword>
<dbReference type="Gene3D" id="1.20.5.320">
    <property type="entry name" value="6-Phosphogluconate Dehydrogenase, domain 3"/>
    <property type="match status" value="1"/>
</dbReference>
<gene>
    <name evidence="9" type="ORF">GA0074692_2756</name>
</gene>
<keyword evidence="6" id="KW-0570">Pentose shunt</keyword>
<dbReference type="FunFam" id="1.10.1040.10:FF:000032">
    <property type="entry name" value="6-phosphogluconate dehydrogenase, decarboxylating"/>
    <property type="match status" value="1"/>
</dbReference>
<evidence type="ECO:0000256" key="7">
    <source>
        <dbReference type="ARBA" id="ARBA00060616"/>
    </source>
</evidence>
<evidence type="ECO:0000256" key="4">
    <source>
        <dbReference type="ARBA" id="ARBA00023002"/>
    </source>
</evidence>
<evidence type="ECO:0000256" key="6">
    <source>
        <dbReference type="ARBA" id="ARBA00023126"/>
    </source>
</evidence>
<comment type="similarity">
    <text evidence="1">Belongs to the 6-phosphogluconate dehydrogenase family.</text>
</comment>
<keyword evidence="10" id="KW-1185">Reference proteome</keyword>
<dbReference type="InterPro" id="IPR006183">
    <property type="entry name" value="Pgluconate_DH"/>
</dbReference>
<reference evidence="10" key="1">
    <citation type="submission" date="2016-06" db="EMBL/GenBank/DDBJ databases">
        <authorList>
            <person name="Varghese N."/>
            <person name="Submissions Spin"/>
        </authorList>
    </citation>
    <scope>NUCLEOTIDE SEQUENCE [LARGE SCALE GENOMIC DNA]</scope>
    <source>
        <strain evidence="10">DSM 43817</strain>
    </source>
</reference>
<dbReference type="Proteomes" id="UP000198959">
    <property type="component" value="Unassembled WGS sequence"/>
</dbReference>
<comment type="subunit">
    <text evidence="2">Homodimer.</text>
</comment>
<evidence type="ECO:0000259" key="8">
    <source>
        <dbReference type="SMART" id="SM01350"/>
    </source>
</evidence>
<dbReference type="EMBL" id="FMHW01000002">
    <property type="protein sequence ID" value="SCL29593.1"/>
    <property type="molecule type" value="Genomic_DNA"/>
</dbReference>
<dbReference type="AlphaFoldDB" id="A0A1C6SJM3"/>
<dbReference type="SUPFAM" id="SSF48179">
    <property type="entry name" value="6-phosphogluconate dehydrogenase C-terminal domain-like"/>
    <property type="match status" value="1"/>
</dbReference>
<dbReference type="InterPro" id="IPR006184">
    <property type="entry name" value="6PGdom_BS"/>
</dbReference>
<dbReference type="GO" id="GO:0004616">
    <property type="term" value="F:phosphogluconate dehydrogenase (decarboxylating) activity"/>
    <property type="evidence" value="ECO:0007669"/>
    <property type="project" value="InterPro"/>
</dbReference>
<dbReference type="GO" id="GO:0006098">
    <property type="term" value="P:pentose-phosphate shunt"/>
    <property type="evidence" value="ECO:0007669"/>
    <property type="project" value="UniProtKB-KW"/>
</dbReference>
<feature type="domain" description="6-phosphogluconate dehydrogenase C-terminal" evidence="8">
    <location>
        <begin position="2"/>
        <end position="263"/>
    </location>
</feature>
<comment type="pathway">
    <text evidence="7">Carbohydrate degradation; pentose phosphate pathway; D-ribulose 5-phosphate from D-glucose 6-phosphate (oxidative stage).</text>
</comment>
<dbReference type="InterPro" id="IPR013328">
    <property type="entry name" value="6PGD_dom2"/>
</dbReference>
<dbReference type="SMART" id="SM01350">
    <property type="entry name" value="6PGD"/>
    <property type="match status" value="1"/>
</dbReference>
<dbReference type="PRINTS" id="PR00076">
    <property type="entry name" value="6PGDHDRGNASE"/>
</dbReference>
<dbReference type="Pfam" id="PF00393">
    <property type="entry name" value="6PGD"/>
    <property type="match status" value="1"/>
</dbReference>
<protein>
    <submittedName>
        <fullName evidence="9">6-phosphogluconate dehydrogenase (Decarboxylating)</fullName>
    </submittedName>
</protein>